<dbReference type="SUPFAM" id="SSF52540">
    <property type="entry name" value="P-loop containing nucleoside triphosphate hydrolases"/>
    <property type="match status" value="1"/>
</dbReference>
<protein>
    <recommendedName>
        <fullName evidence="2">Terminase large subunit gp17-like C-terminal domain-containing protein</fullName>
    </recommendedName>
</protein>
<proteinExistence type="predicted"/>
<dbReference type="EMBL" id="LAZR01000631">
    <property type="protein sequence ID" value="KKN62266.1"/>
    <property type="molecule type" value="Genomic_DNA"/>
</dbReference>
<dbReference type="Gene3D" id="3.30.420.240">
    <property type="match status" value="1"/>
</dbReference>
<evidence type="ECO:0000313" key="1">
    <source>
        <dbReference type="EMBL" id="KKN62266.1"/>
    </source>
</evidence>
<sequence>MTTETIPPEEAARIIKAGRLFPEWWMNLILNARLTPKQELVAQSVAKNPRTTVRAAEAVGKSYLAARIGLWFQNHYQPSTVIDTAPTWRQVEEVYWREWAVAFSTARRPLPGHTTKGMHQIDDKWFAIGVSTNEPDRFRGFHNEHVLVIVDEASGVPQSVYDAIENPLAAGLTRLLLIGNPTSPVGPFRESFSSSIYNPIHISAFDSPNLVAFGITLDDIRSGEWMAKAKITDDSLADGTWIKQMPFPSLVAPPRVAERLQEWGEGSLMWESLIMGNFPDSGQNNLIPLNQIESAIERDLAAEGDAIAGLDIARYGESETVWTLRQGDKVLDIQAWSHKDILFTKGRVNSLFWKAAPRILNIDASGIGQDDADLLKAEGLNINAVLVGQPAINSERFGNRRAEYYFQLARRFAEGTISIPNNRKLVAQLADLRVTYGRTTNKVLIESKDEMRARGSKSPDFADSLMLAFIPSGRRGKATQRTY</sequence>
<dbReference type="Gene3D" id="3.40.50.300">
    <property type="entry name" value="P-loop containing nucleotide triphosphate hydrolases"/>
    <property type="match status" value="1"/>
</dbReference>
<organism evidence="1">
    <name type="scientific">marine sediment metagenome</name>
    <dbReference type="NCBI Taxonomy" id="412755"/>
    <lineage>
        <taxon>unclassified sequences</taxon>
        <taxon>metagenomes</taxon>
        <taxon>ecological metagenomes</taxon>
    </lineage>
</organism>
<reference evidence="1" key="1">
    <citation type="journal article" date="2015" name="Nature">
        <title>Complex archaea that bridge the gap between prokaryotes and eukaryotes.</title>
        <authorList>
            <person name="Spang A."/>
            <person name="Saw J.H."/>
            <person name="Jorgensen S.L."/>
            <person name="Zaremba-Niedzwiedzka K."/>
            <person name="Martijn J."/>
            <person name="Lind A.E."/>
            <person name="van Eijk R."/>
            <person name="Schleper C."/>
            <person name="Guy L."/>
            <person name="Ettema T.J."/>
        </authorList>
    </citation>
    <scope>NUCLEOTIDE SEQUENCE</scope>
</reference>
<name>A0A0F9UM64_9ZZZZ</name>
<dbReference type="AlphaFoldDB" id="A0A0F9UM64"/>
<comment type="caution">
    <text evidence="1">The sequence shown here is derived from an EMBL/GenBank/DDBJ whole genome shotgun (WGS) entry which is preliminary data.</text>
</comment>
<accession>A0A0F9UM64</accession>
<gene>
    <name evidence="1" type="ORF">LCGC14_0514030</name>
</gene>
<evidence type="ECO:0008006" key="2">
    <source>
        <dbReference type="Google" id="ProtNLM"/>
    </source>
</evidence>
<dbReference type="InterPro" id="IPR027417">
    <property type="entry name" value="P-loop_NTPase"/>
</dbReference>